<name>A0ABX3HJN0_PAEBO</name>
<proteinExistence type="predicted"/>
<dbReference type="InterPro" id="IPR019615">
    <property type="entry name" value="DUF2487"/>
</dbReference>
<accession>A0ABX3HJN0</accession>
<dbReference type="Proteomes" id="UP000187412">
    <property type="component" value="Unassembled WGS sequence"/>
</dbReference>
<comment type="caution">
    <text evidence="1">The sequence shown here is derived from an EMBL/GenBank/DDBJ whole genome shotgun (WGS) entry which is preliminary data.</text>
</comment>
<protein>
    <recommendedName>
        <fullName evidence="3">DUF2487 domain-containing protein</fullName>
    </recommendedName>
</protein>
<keyword evidence="2" id="KW-1185">Reference proteome</keyword>
<dbReference type="EMBL" id="MPTB01000006">
    <property type="protein sequence ID" value="OMD50832.1"/>
    <property type="molecule type" value="Genomic_DNA"/>
</dbReference>
<organism evidence="1 2">
    <name type="scientific">Paenibacillus borealis</name>
    <dbReference type="NCBI Taxonomy" id="160799"/>
    <lineage>
        <taxon>Bacteria</taxon>
        <taxon>Bacillati</taxon>
        <taxon>Bacillota</taxon>
        <taxon>Bacilli</taxon>
        <taxon>Bacillales</taxon>
        <taxon>Paenibacillaceae</taxon>
        <taxon>Paenibacillus</taxon>
    </lineage>
</organism>
<sequence length="141" mass="16103">MKFSDFDKSSWEANCKYFDTCLIPFTGLKGTESPPEAAEALERLRDLLDCIEQPFQGRIVTYPAIQYSSGDNIQYLNEICRKVKSSHFQYIIVASSDLELLSSEIVESDLVLSLTGFDASRIISFKSQIGRKIEQMWQEDK</sequence>
<evidence type="ECO:0008006" key="3">
    <source>
        <dbReference type="Google" id="ProtNLM"/>
    </source>
</evidence>
<dbReference type="Pfam" id="PF10673">
    <property type="entry name" value="DUF2487"/>
    <property type="match status" value="1"/>
</dbReference>
<evidence type="ECO:0000313" key="2">
    <source>
        <dbReference type="Proteomes" id="UP000187412"/>
    </source>
</evidence>
<evidence type="ECO:0000313" key="1">
    <source>
        <dbReference type="EMBL" id="OMD50832.1"/>
    </source>
</evidence>
<gene>
    <name evidence="1" type="ORF">BSK56_06630</name>
</gene>
<reference evidence="1 2" key="1">
    <citation type="submission" date="2016-10" db="EMBL/GenBank/DDBJ databases">
        <title>Paenibacillus species isolates.</title>
        <authorList>
            <person name="Beno S.M."/>
        </authorList>
    </citation>
    <scope>NUCLEOTIDE SEQUENCE [LARGE SCALE GENOMIC DNA]</scope>
    <source>
        <strain evidence="1 2">FSL H7-0744</strain>
    </source>
</reference>
<dbReference type="RefSeq" id="WP_076109843.1">
    <property type="nucleotide sequence ID" value="NZ_MPTB01000006.1"/>
</dbReference>